<feature type="region of interest" description="Disordered" evidence="1">
    <location>
        <begin position="242"/>
        <end position="261"/>
    </location>
</feature>
<dbReference type="EMBL" id="LN868939">
    <property type="protein sequence ID" value="CRY82565.1"/>
    <property type="molecule type" value="Genomic_DNA"/>
</dbReference>
<geneLocation type="plasmid" evidence="2">
    <name>2</name>
</geneLocation>
<gene>
    <name evidence="2" type="ORF">ERS450000_05038</name>
</gene>
<dbReference type="AlphaFoldDB" id="A0A0H5P408"/>
<evidence type="ECO:0000313" key="2">
    <source>
        <dbReference type="EMBL" id="CRY82565.1"/>
    </source>
</evidence>
<name>A0A0H5P408_NOCFR</name>
<dbReference type="Proteomes" id="UP000057820">
    <property type="component" value="Plasmid 2"/>
</dbReference>
<accession>A0A0H5P408</accession>
<dbReference type="KEGG" id="nfr:ERS450000_05038"/>
<evidence type="ECO:0000313" key="3">
    <source>
        <dbReference type="Proteomes" id="UP000057820"/>
    </source>
</evidence>
<evidence type="ECO:0000256" key="1">
    <source>
        <dbReference type="SAM" id="MobiDB-lite"/>
    </source>
</evidence>
<keyword evidence="2" id="KW-0614">Plasmid</keyword>
<organism evidence="2 3">
    <name type="scientific">Nocardia farcinica</name>
    <dbReference type="NCBI Taxonomy" id="37329"/>
    <lineage>
        <taxon>Bacteria</taxon>
        <taxon>Bacillati</taxon>
        <taxon>Actinomycetota</taxon>
        <taxon>Actinomycetes</taxon>
        <taxon>Mycobacteriales</taxon>
        <taxon>Nocardiaceae</taxon>
        <taxon>Nocardia</taxon>
    </lineage>
</organism>
<proteinExistence type="predicted"/>
<dbReference type="RefSeq" id="WP_011211407.1">
    <property type="nucleotide sequence ID" value="NZ_CAACYE020000001.1"/>
</dbReference>
<evidence type="ECO:0008006" key="4">
    <source>
        <dbReference type="Google" id="ProtNLM"/>
    </source>
</evidence>
<protein>
    <recommendedName>
        <fullName evidence="4">ESX-1 secretion-associated protein EspA/EspE-like domain-containing protein</fullName>
    </recommendedName>
</protein>
<reference evidence="3" key="1">
    <citation type="submission" date="2015-03" db="EMBL/GenBank/DDBJ databases">
        <authorList>
            <consortium name="Pathogen Informatics"/>
        </authorList>
    </citation>
    <scope>NUCLEOTIDE SEQUENCE [LARGE SCALE GENOMIC DNA]</scope>
    <source>
        <strain evidence="3">NCTC11134</strain>
        <plasmid evidence="3">2</plasmid>
    </source>
</reference>
<sequence>MGDPVSKTDLDKIVEDFNAKSDEWRKKPDELNDAFDKLKWAWPQMYWLKTDERDRIQENLKKLFDKIEEAAEGIAAPFLFIEYAAKWQTVGNAVGAVNGQQNRPEISLEGHWDGAAYKRFSASRTAQSTAMTTTSDIAQKIHTELLNLAAEGRAFYKGFVDRWTVLIAEAAVAIAEIASVVEAFWGVDRLAGVITAAVDHATQTITSFLELQSKVVIASNELRNIIMHPPAFPLGADGQDHWPSSVSTDFESPADWKLDEG</sequence>
<dbReference type="GeneID" id="61135468"/>